<dbReference type="EMBL" id="BPQP01000030">
    <property type="protein sequence ID" value="GJD94928.1"/>
    <property type="molecule type" value="Genomic_DNA"/>
</dbReference>
<evidence type="ECO:0000313" key="4">
    <source>
        <dbReference type="EMBL" id="GJD94928.1"/>
    </source>
</evidence>
<dbReference type="PANTHER" id="PTHR44591:SF21">
    <property type="entry name" value="TWO-COMPONENT RESPONSE REGULATOR"/>
    <property type="match status" value="1"/>
</dbReference>
<dbReference type="PROSITE" id="PS50110">
    <property type="entry name" value="RESPONSE_REGULATORY"/>
    <property type="match status" value="1"/>
</dbReference>
<sequence>MTSRPHVMIVEDNYLLLDALTAVCEQHGVGVVAASSGEAALTLLRQRGAAIDWLLTDISLPGLVDGWSVAQAYRAIHPDRPVIYASAGERRERSPVSRSLFLQKPLRTREIVEIAQMMAQTTARAPMEAAG</sequence>
<reference evidence="4" key="1">
    <citation type="journal article" date="2021" name="Front. Microbiol.">
        <title>Comprehensive Comparative Genomics and Phenotyping of Methylobacterium Species.</title>
        <authorList>
            <person name="Alessa O."/>
            <person name="Ogura Y."/>
            <person name="Fujitani Y."/>
            <person name="Takami H."/>
            <person name="Hayashi T."/>
            <person name="Sahin N."/>
            <person name="Tani A."/>
        </authorList>
    </citation>
    <scope>NUCLEOTIDE SEQUENCE</scope>
    <source>
        <strain evidence="4">DSM 19015</strain>
    </source>
</reference>
<dbReference type="Proteomes" id="UP001055125">
    <property type="component" value="Unassembled WGS sequence"/>
</dbReference>
<evidence type="ECO:0000256" key="2">
    <source>
        <dbReference type="PROSITE-ProRule" id="PRU00169"/>
    </source>
</evidence>
<reference evidence="4" key="2">
    <citation type="submission" date="2021-08" db="EMBL/GenBank/DDBJ databases">
        <authorList>
            <person name="Tani A."/>
            <person name="Ola A."/>
            <person name="Ogura Y."/>
            <person name="Katsura K."/>
            <person name="Hayashi T."/>
        </authorList>
    </citation>
    <scope>NUCLEOTIDE SEQUENCE</scope>
    <source>
        <strain evidence="4">DSM 19015</strain>
    </source>
</reference>
<dbReference type="InterPro" id="IPR001789">
    <property type="entry name" value="Sig_transdc_resp-reg_receiver"/>
</dbReference>
<comment type="caution">
    <text evidence="4">The sequence shown here is derived from an EMBL/GenBank/DDBJ whole genome shotgun (WGS) entry which is preliminary data.</text>
</comment>
<dbReference type="PANTHER" id="PTHR44591">
    <property type="entry name" value="STRESS RESPONSE REGULATOR PROTEIN 1"/>
    <property type="match status" value="1"/>
</dbReference>
<dbReference type="InterPro" id="IPR011006">
    <property type="entry name" value="CheY-like_superfamily"/>
</dbReference>
<accession>A0ABQ4RVS0</accession>
<evidence type="ECO:0000313" key="5">
    <source>
        <dbReference type="Proteomes" id="UP001055125"/>
    </source>
</evidence>
<dbReference type="CDD" id="cd00156">
    <property type="entry name" value="REC"/>
    <property type="match status" value="1"/>
</dbReference>
<keyword evidence="1 2" id="KW-0597">Phosphoprotein</keyword>
<gene>
    <name evidence="4" type="primary">saeR</name>
    <name evidence="4" type="ORF">OCOJLMKI_2135</name>
</gene>
<name>A0ABQ4RVS0_9HYPH</name>
<dbReference type="RefSeq" id="WP_238244083.1">
    <property type="nucleotide sequence ID" value="NZ_BPQP01000030.1"/>
</dbReference>
<protein>
    <submittedName>
        <fullName evidence="4">Response regulator SaeR</fullName>
    </submittedName>
</protein>
<feature type="domain" description="Response regulatory" evidence="3">
    <location>
        <begin position="6"/>
        <end position="119"/>
    </location>
</feature>
<dbReference type="SUPFAM" id="SSF52172">
    <property type="entry name" value="CheY-like"/>
    <property type="match status" value="1"/>
</dbReference>
<organism evidence="4 5">
    <name type="scientific">Methylobacterium iners</name>
    <dbReference type="NCBI Taxonomy" id="418707"/>
    <lineage>
        <taxon>Bacteria</taxon>
        <taxon>Pseudomonadati</taxon>
        <taxon>Pseudomonadota</taxon>
        <taxon>Alphaproteobacteria</taxon>
        <taxon>Hyphomicrobiales</taxon>
        <taxon>Methylobacteriaceae</taxon>
        <taxon>Methylobacterium</taxon>
    </lineage>
</organism>
<dbReference type="InterPro" id="IPR050595">
    <property type="entry name" value="Bact_response_regulator"/>
</dbReference>
<dbReference type="SMART" id="SM00448">
    <property type="entry name" value="REC"/>
    <property type="match status" value="1"/>
</dbReference>
<dbReference type="Gene3D" id="3.40.50.2300">
    <property type="match status" value="1"/>
</dbReference>
<feature type="modified residue" description="4-aspartylphosphate" evidence="2">
    <location>
        <position position="57"/>
    </location>
</feature>
<dbReference type="Pfam" id="PF00072">
    <property type="entry name" value="Response_reg"/>
    <property type="match status" value="1"/>
</dbReference>
<evidence type="ECO:0000259" key="3">
    <source>
        <dbReference type="PROSITE" id="PS50110"/>
    </source>
</evidence>
<keyword evidence="5" id="KW-1185">Reference proteome</keyword>
<proteinExistence type="predicted"/>
<evidence type="ECO:0000256" key="1">
    <source>
        <dbReference type="ARBA" id="ARBA00022553"/>
    </source>
</evidence>